<dbReference type="Proteomes" id="UP001159427">
    <property type="component" value="Unassembled WGS sequence"/>
</dbReference>
<dbReference type="InterPro" id="IPR013087">
    <property type="entry name" value="Znf_C2H2_type"/>
</dbReference>
<sequence length="1069" mass="119561">MESGCSFVSIVGGHCGHDRGDRNKATGCIPLLSCQRDVNGHKEMFAFHGIVDEIDLILARASIFSSPRNIDQMNICPAHRASLGIGWTRRVPDKCRIPSILSGHSKDVRKKPKADRGLSKAGSQTVLQQSGIFLPVGSGVCPNCSKMLAGNWKPDTETAEVAFDDCEVTFQMAEMSLDQTSDTVGQVAESTPSSFPYLELQTPATSIYSPNEANEHVERECKPLEMLNTFLESRDISPVRFPLTTQWEEASERTRRRHLRKANQAVDAVLEEVAPNQSGQLWKSLVASKSSDENPSGNEREPVDEVLMEALAECYRNASNWQTRRQILSIMVDKVSFKTLKKWIPNLTRYQFSEARKHILVEGGGVALSLQSSQTRMAVSQTQLDHFLDFITSTHVIQDLPFGQKSIKLSTKEVITVPNVIRMMVHVSKQSNIPDHCRAYALSDPRDKDYQIICPHDHLETCDRCYLVSSVLAEIHDAIEKMSDSNVSSDVVEEVNFIEGQAKQNIWAWKAHLLRCVNQDEARIEVIDALDENSVPLVQDWAMKFLPRKFRESQSDWFAKRGMPWHITVATRRAENHELEMMTFVHVYQTCNQDSCVVLSIMKDVIGKLKSQLPHLKTVFCCYHCGATIVGASFTGCASGVTVKRLDFSDAQGGKGPCDRKAASIKSHMKIHLNQGSNIETAKEMVDAIQSSGGVPGVDVSLCISAKDPAPSLNVKIAGVSLISNIVYNNGSLTVWRAYGIGRGQCIRLEDLGIPQLVQIPDLVKCDEDTATTMPNAHFIKVKSRRQPCSDNSQQCSDTEEETVTETSPAVHTLSCPEEGCMKVYQRFSSLQHHLDLGKHECALEHETLLDRAALGYAERLRGQSGSVPQIEQVRRQLNLSNQPFLPMGWALKSSHVKRTRFTEKQRDYLSSKFRIGESTGKKADAASVSKSMMTARDSNGNRLFSSSEFLTSQQVSSFFSRLSSKRKLEDDEMTESDFEENQNVENEKAFDELRSEVLQEVALTHPICYDRYDICELIANSKLSIFAIQMLKDICEHFDIPTTDIKVKRKAPYIDKLIAFGKNCTCQK</sequence>
<name>A0ABN8QQ71_9CNID</name>
<evidence type="ECO:0000313" key="2">
    <source>
        <dbReference type="EMBL" id="CAH3166679.1"/>
    </source>
</evidence>
<evidence type="ECO:0000313" key="3">
    <source>
        <dbReference type="Proteomes" id="UP001159427"/>
    </source>
</evidence>
<keyword evidence="3" id="KW-1185">Reference proteome</keyword>
<dbReference type="PANTHER" id="PTHR33845:SF1">
    <property type="entry name" value="C2H2-TYPE DOMAIN-CONTAINING PROTEIN"/>
    <property type="match status" value="1"/>
</dbReference>
<dbReference type="PANTHER" id="PTHR33845">
    <property type="entry name" value="C2H2-TYPE DOMAIN-CONTAINING PROTEIN"/>
    <property type="match status" value="1"/>
</dbReference>
<dbReference type="EMBL" id="CALNXI010001370">
    <property type="protein sequence ID" value="CAH3166679.1"/>
    <property type="molecule type" value="Genomic_DNA"/>
</dbReference>
<reference evidence="2 3" key="1">
    <citation type="submission" date="2022-05" db="EMBL/GenBank/DDBJ databases">
        <authorList>
            <consortium name="Genoscope - CEA"/>
            <person name="William W."/>
        </authorList>
    </citation>
    <scope>NUCLEOTIDE SEQUENCE [LARGE SCALE GENOMIC DNA]</scope>
</reference>
<gene>
    <name evidence="2" type="ORF">PEVE_00005793</name>
</gene>
<protein>
    <recommendedName>
        <fullName evidence="1">C2H2-type domain-containing protein</fullName>
    </recommendedName>
</protein>
<dbReference type="PROSITE" id="PS00028">
    <property type="entry name" value="ZINC_FINGER_C2H2_1"/>
    <property type="match status" value="1"/>
</dbReference>
<organism evidence="2 3">
    <name type="scientific">Porites evermanni</name>
    <dbReference type="NCBI Taxonomy" id="104178"/>
    <lineage>
        <taxon>Eukaryota</taxon>
        <taxon>Metazoa</taxon>
        <taxon>Cnidaria</taxon>
        <taxon>Anthozoa</taxon>
        <taxon>Hexacorallia</taxon>
        <taxon>Scleractinia</taxon>
        <taxon>Fungiina</taxon>
        <taxon>Poritidae</taxon>
        <taxon>Porites</taxon>
    </lineage>
</organism>
<feature type="domain" description="C2H2-type" evidence="1">
    <location>
        <begin position="816"/>
        <end position="840"/>
    </location>
</feature>
<proteinExistence type="predicted"/>
<accession>A0ABN8QQ71</accession>
<comment type="caution">
    <text evidence="2">The sequence shown here is derived from an EMBL/GenBank/DDBJ whole genome shotgun (WGS) entry which is preliminary data.</text>
</comment>
<evidence type="ECO:0000259" key="1">
    <source>
        <dbReference type="PROSITE" id="PS00028"/>
    </source>
</evidence>